<dbReference type="Proteomes" id="UP000260782">
    <property type="component" value="Unassembled WGS sequence"/>
</dbReference>
<evidence type="ECO:0000313" key="2">
    <source>
        <dbReference type="Proteomes" id="UP000260782"/>
    </source>
</evidence>
<dbReference type="AlphaFoldDB" id="A0A3E2TUU8"/>
<name>A0A3E2TUU8_9FIRM</name>
<sequence length="101" mass="11402">MRSFLFGTAWRCVPNLLPRKGEHFLCPSPAGRSTILNALRVALRIISGKYIFKFAILENLRIFQNCLFTGGIWARTLSGISLCSMPAPPKGELFGWSWRTQ</sequence>
<proteinExistence type="predicted"/>
<organism evidence="1 2">
    <name type="scientific">Faecalibacterium prausnitzii</name>
    <dbReference type="NCBI Taxonomy" id="853"/>
    <lineage>
        <taxon>Bacteria</taxon>
        <taxon>Bacillati</taxon>
        <taxon>Bacillota</taxon>
        <taxon>Clostridia</taxon>
        <taxon>Eubacteriales</taxon>
        <taxon>Oscillospiraceae</taxon>
        <taxon>Faecalibacterium</taxon>
    </lineage>
</organism>
<protein>
    <submittedName>
        <fullName evidence="1">Uncharacterized protein</fullName>
    </submittedName>
</protein>
<comment type="caution">
    <text evidence="1">The sequence shown here is derived from an EMBL/GenBank/DDBJ whole genome shotgun (WGS) entry which is preliminary data.</text>
</comment>
<evidence type="ECO:0000313" key="1">
    <source>
        <dbReference type="EMBL" id="RGB83612.1"/>
    </source>
</evidence>
<dbReference type="EMBL" id="QVES01000015">
    <property type="protein sequence ID" value="RGB83612.1"/>
    <property type="molecule type" value="Genomic_DNA"/>
</dbReference>
<reference evidence="1 2" key="1">
    <citation type="submission" date="2018-08" db="EMBL/GenBank/DDBJ databases">
        <title>A genome reference for cultivated species of the human gut microbiota.</title>
        <authorList>
            <person name="Zou Y."/>
            <person name="Xue W."/>
            <person name="Luo G."/>
        </authorList>
    </citation>
    <scope>NUCLEOTIDE SEQUENCE [LARGE SCALE GENOMIC DNA]</scope>
    <source>
        <strain evidence="1 2">AF31-14AC</strain>
    </source>
</reference>
<gene>
    <name evidence="1" type="ORF">DWZ25_11955</name>
</gene>
<accession>A0A3E2TUU8</accession>